<evidence type="ECO:0000313" key="2">
    <source>
        <dbReference type="Proteomes" id="UP000243975"/>
    </source>
</evidence>
<gene>
    <name evidence="1" type="ORF">Ccrd_025949</name>
</gene>
<name>A0A103XDM3_CYNCS</name>
<dbReference type="Proteomes" id="UP000243975">
    <property type="component" value="Unassembled WGS sequence"/>
</dbReference>
<comment type="caution">
    <text evidence="1">The sequence shown here is derived from an EMBL/GenBank/DDBJ whole genome shotgun (WGS) entry which is preliminary data.</text>
</comment>
<keyword evidence="2" id="KW-1185">Reference proteome</keyword>
<dbReference type="Gramene" id="KVH88724">
    <property type="protein sequence ID" value="KVH88724"/>
    <property type="gene ID" value="Ccrd_025949"/>
</dbReference>
<protein>
    <submittedName>
        <fullName evidence="1">Uncharacterized protein</fullName>
    </submittedName>
</protein>
<dbReference type="EMBL" id="LEKV01005344">
    <property type="protein sequence ID" value="KVH88724.1"/>
    <property type="molecule type" value="Genomic_DNA"/>
</dbReference>
<organism evidence="1 2">
    <name type="scientific">Cynara cardunculus var. scolymus</name>
    <name type="common">Globe artichoke</name>
    <name type="synonym">Cynara scolymus</name>
    <dbReference type="NCBI Taxonomy" id="59895"/>
    <lineage>
        <taxon>Eukaryota</taxon>
        <taxon>Viridiplantae</taxon>
        <taxon>Streptophyta</taxon>
        <taxon>Embryophyta</taxon>
        <taxon>Tracheophyta</taxon>
        <taxon>Spermatophyta</taxon>
        <taxon>Magnoliopsida</taxon>
        <taxon>eudicotyledons</taxon>
        <taxon>Gunneridae</taxon>
        <taxon>Pentapetalae</taxon>
        <taxon>asterids</taxon>
        <taxon>campanulids</taxon>
        <taxon>Asterales</taxon>
        <taxon>Asteraceae</taxon>
        <taxon>Carduoideae</taxon>
        <taxon>Cardueae</taxon>
        <taxon>Carduinae</taxon>
        <taxon>Cynara</taxon>
    </lineage>
</organism>
<reference evidence="1 2" key="1">
    <citation type="journal article" date="2016" name="Sci. Rep.">
        <title>The genome sequence of the outbreeding globe artichoke constructed de novo incorporating a phase-aware low-pass sequencing strategy of F1 progeny.</title>
        <authorList>
            <person name="Scaglione D."/>
            <person name="Reyes-Chin-Wo S."/>
            <person name="Acquadro A."/>
            <person name="Froenicke L."/>
            <person name="Portis E."/>
            <person name="Beitel C."/>
            <person name="Tirone M."/>
            <person name="Mauro R."/>
            <person name="Lo Monaco A."/>
            <person name="Mauromicale G."/>
            <person name="Faccioli P."/>
            <person name="Cattivelli L."/>
            <person name="Rieseberg L."/>
            <person name="Michelmore R."/>
            <person name="Lanteri S."/>
        </authorList>
    </citation>
    <scope>NUCLEOTIDE SEQUENCE [LARGE SCALE GENOMIC DNA]</scope>
    <source>
        <strain evidence="1">2C</strain>
    </source>
</reference>
<sequence>MLGKTNEAPARETGSSVRVVAPLLPLHDRIMLSRPYLVHWMPSSILGHKTICNPEPLDYKLDFFDAA</sequence>
<proteinExistence type="predicted"/>
<accession>A0A103XDM3</accession>
<dbReference type="AlphaFoldDB" id="A0A103XDM3"/>
<evidence type="ECO:0000313" key="1">
    <source>
        <dbReference type="EMBL" id="KVH88724.1"/>
    </source>
</evidence>